<feature type="transmembrane region" description="Helical" evidence="1">
    <location>
        <begin position="110"/>
        <end position="129"/>
    </location>
</feature>
<feature type="transmembrane region" description="Helical" evidence="1">
    <location>
        <begin position="391"/>
        <end position="413"/>
    </location>
</feature>
<dbReference type="HOGENOM" id="CLU_638317_0_0_1"/>
<feature type="transmembrane region" description="Helical" evidence="1">
    <location>
        <begin position="319"/>
        <end position="338"/>
    </location>
</feature>
<reference evidence="3" key="1">
    <citation type="submission" date="2011-08" db="EMBL/GenBank/DDBJ databases">
        <authorList>
            <person name="Rombauts S."/>
        </authorList>
    </citation>
    <scope>NUCLEOTIDE SEQUENCE</scope>
    <source>
        <strain evidence="3">London</strain>
    </source>
</reference>
<keyword evidence="1" id="KW-0472">Membrane</keyword>
<keyword evidence="1" id="KW-0812">Transmembrane</keyword>
<evidence type="ECO:0008006" key="4">
    <source>
        <dbReference type="Google" id="ProtNLM"/>
    </source>
</evidence>
<accession>T1KCP0</accession>
<keyword evidence="3" id="KW-1185">Reference proteome</keyword>
<feature type="transmembrane region" description="Helical" evidence="1">
    <location>
        <begin position="178"/>
        <end position="199"/>
    </location>
</feature>
<keyword evidence="1" id="KW-1133">Transmembrane helix</keyword>
<name>T1KCP0_TETUR</name>
<evidence type="ECO:0000256" key="1">
    <source>
        <dbReference type="SAM" id="Phobius"/>
    </source>
</evidence>
<organism evidence="2 3">
    <name type="scientific">Tetranychus urticae</name>
    <name type="common">Two-spotted spider mite</name>
    <dbReference type="NCBI Taxonomy" id="32264"/>
    <lineage>
        <taxon>Eukaryota</taxon>
        <taxon>Metazoa</taxon>
        <taxon>Ecdysozoa</taxon>
        <taxon>Arthropoda</taxon>
        <taxon>Chelicerata</taxon>
        <taxon>Arachnida</taxon>
        <taxon>Acari</taxon>
        <taxon>Acariformes</taxon>
        <taxon>Trombidiformes</taxon>
        <taxon>Prostigmata</taxon>
        <taxon>Eleutherengona</taxon>
        <taxon>Raphignathae</taxon>
        <taxon>Tetranychoidea</taxon>
        <taxon>Tetranychidae</taxon>
        <taxon>Tetranychus</taxon>
    </lineage>
</organism>
<evidence type="ECO:0000313" key="3">
    <source>
        <dbReference type="Proteomes" id="UP000015104"/>
    </source>
</evidence>
<protein>
    <recommendedName>
        <fullName evidence="4">Gustatory receptor</fullName>
    </recommendedName>
</protein>
<proteinExistence type="predicted"/>
<dbReference type="EnsemblMetazoa" id="tetur08g08309.1">
    <property type="protein sequence ID" value="tetur08g08309.1"/>
    <property type="gene ID" value="tetur08g08309"/>
</dbReference>
<dbReference type="AlphaFoldDB" id="T1KCP0"/>
<evidence type="ECO:0000313" key="2">
    <source>
        <dbReference type="EnsemblMetazoa" id="tetur08g08309.1"/>
    </source>
</evidence>
<reference evidence="2" key="2">
    <citation type="submission" date="2015-06" db="UniProtKB">
        <authorList>
            <consortium name="EnsemblMetazoa"/>
        </authorList>
    </citation>
    <scope>IDENTIFICATION</scope>
</reference>
<dbReference type="EMBL" id="CAEY01001942">
    <property type="status" value="NOT_ANNOTATED_CDS"/>
    <property type="molecule type" value="Genomic_DNA"/>
</dbReference>
<dbReference type="Proteomes" id="UP000015104">
    <property type="component" value="Unassembled WGS sequence"/>
</dbReference>
<sequence>MREFIRGYWCISKMHRIQRFCFNFSIKSITNLNVTKNDLLSAIDDLECFERSTRIFDRRKSFKYFQSQSLFILILNIIQAFHFLFLSITDNQTIILYLGDFFVPSSERKVLNYIVHCGIMMPCMVKIYLLHLVKLDRKSFLNIFDEYKSSLQNSNKKFSFPLKNEKLFRKSYYLFIKLYKYIFIGIFIIFSLLHFINIIHNYANMKHFILQVIHMAILLTIYYPILASALWFALITMIMGIFAYHAIDSLQTECDRLISVRSHTRHHAESFFHKHGLLNNWIDCINAQVAWIFITFYVYGAFHNILILFCLTQFEYDNLFVKMILSFANILILIIIYGSNYAGTLIGQKASILHRSIYRLSINTGKTFNLKKLQTLERLAARKMGAYIGNYIYVGNYTTLLLTLECGSLYYLFCANINRSNM</sequence>
<feature type="transmembrane region" description="Helical" evidence="1">
    <location>
        <begin position="69"/>
        <end position="88"/>
    </location>
</feature>
<feature type="transmembrane region" description="Helical" evidence="1">
    <location>
        <begin position="289"/>
        <end position="312"/>
    </location>
</feature>